<name>A0AAN5Y4Q8_PEDAC</name>
<dbReference type="EMBL" id="JAWJAX010000009">
    <property type="protein sequence ID" value="MDV2911787.1"/>
    <property type="molecule type" value="Genomic_DNA"/>
</dbReference>
<dbReference type="CDD" id="cd00093">
    <property type="entry name" value="HTH_XRE"/>
    <property type="match status" value="1"/>
</dbReference>
<organism evidence="3 4">
    <name type="scientific">Pediococcus acidilactici</name>
    <dbReference type="NCBI Taxonomy" id="1254"/>
    <lineage>
        <taxon>Bacteria</taxon>
        <taxon>Bacillati</taxon>
        <taxon>Bacillota</taxon>
        <taxon>Bacilli</taxon>
        <taxon>Lactobacillales</taxon>
        <taxon>Lactobacillaceae</taxon>
        <taxon>Pediococcus</taxon>
        <taxon>Pediococcus acidilactici group</taxon>
    </lineage>
</organism>
<dbReference type="InterPro" id="IPR001387">
    <property type="entry name" value="Cro/C1-type_HTH"/>
</dbReference>
<accession>A0AAN5Y4Q8</accession>
<sequence>MVIFLCDNYRDFRGVLAYLKENQIKQETVANFLGIGRTTLNRKLNGASEFKLSEVKLIHEHFNVPLEIFFKDV</sequence>
<gene>
    <name evidence="2" type="ORF">R0G89_07540</name>
    <name evidence="3" type="ORF">R0H03_07915</name>
</gene>
<dbReference type="GO" id="GO:0003677">
    <property type="term" value="F:DNA binding"/>
    <property type="evidence" value="ECO:0007669"/>
    <property type="project" value="InterPro"/>
</dbReference>
<dbReference type="InterPro" id="IPR010982">
    <property type="entry name" value="Lambda_DNA-bd_dom_sf"/>
</dbReference>
<dbReference type="Pfam" id="PF01381">
    <property type="entry name" value="HTH_3"/>
    <property type="match status" value="1"/>
</dbReference>
<dbReference type="AlphaFoldDB" id="A0AAN5Y4Q8"/>
<reference evidence="3" key="1">
    <citation type="journal article" date="2023" name="PeerJ">
        <title>Selection and evaluation of lactic acid bacteria from chicken feces in Thailand as potential probiotics.</title>
        <authorList>
            <person name="Khurajog B."/>
            <person name="Disastra Y."/>
            <person name="Lawwyne L.D."/>
            <person name="Sirichokchatchawan W."/>
            <person name="Niyomtham W."/>
            <person name="Yindee J."/>
            <person name="Hampson D.J."/>
            <person name="Prapasarakul N."/>
        </authorList>
    </citation>
    <scope>NUCLEOTIDE SEQUENCE</scope>
    <source>
        <strain evidence="3">BF14</strain>
        <strain evidence="2">BF9</strain>
    </source>
</reference>
<dbReference type="PROSITE" id="PS50943">
    <property type="entry name" value="HTH_CROC1"/>
    <property type="match status" value="1"/>
</dbReference>
<dbReference type="Gene3D" id="1.10.260.40">
    <property type="entry name" value="lambda repressor-like DNA-binding domains"/>
    <property type="match status" value="1"/>
</dbReference>
<evidence type="ECO:0000313" key="4">
    <source>
        <dbReference type="Proteomes" id="UP001280415"/>
    </source>
</evidence>
<evidence type="ECO:0000259" key="1">
    <source>
        <dbReference type="PROSITE" id="PS50943"/>
    </source>
</evidence>
<proteinExistence type="predicted"/>
<feature type="domain" description="HTH cro/C1-type" evidence="1">
    <location>
        <begin position="15"/>
        <end position="69"/>
    </location>
</feature>
<comment type="caution">
    <text evidence="3">The sequence shown here is derived from an EMBL/GenBank/DDBJ whole genome shotgun (WGS) entry which is preliminary data.</text>
</comment>
<reference evidence="3" key="2">
    <citation type="submission" date="2023-10" db="EMBL/GenBank/DDBJ databases">
        <authorList>
            <person name="Khurajog B."/>
        </authorList>
    </citation>
    <scope>NUCLEOTIDE SEQUENCE</scope>
    <source>
        <strain evidence="3">BF14</strain>
        <strain evidence="2">BF9</strain>
    </source>
</reference>
<protein>
    <submittedName>
        <fullName evidence="3">Helix-turn-helix transcriptional regulator</fullName>
    </submittedName>
</protein>
<dbReference type="RefSeq" id="WP_002832230.1">
    <property type="nucleotide sequence ID" value="NZ_BMWN01000003.1"/>
</dbReference>
<dbReference type="KEGG" id="paci:A4V11_04095"/>
<evidence type="ECO:0000313" key="3">
    <source>
        <dbReference type="EMBL" id="MDV2911787.1"/>
    </source>
</evidence>
<evidence type="ECO:0000313" key="2">
    <source>
        <dbReference type="EMBL" id="MDV2621587.1"/>
    </source>
</evidence>
<dbReference type="Proteomes" id="UP001280897">
    <property type="component" value="Unassembled WGS sequence"/>
</dbReference>
<dbReference type="Proteomes" id="UP001280415">
    <property type="component" value="Unassembled WGS sequence"/>
</dbReference>
<dbReference type="EMBL" id="JAWJAV010000004">
    <property type="protein sequence ID" value="MDV2621587.1"/>
    <property type="molecule type" value="Genomic_DNA"/>
</dbReference>
<dbReference type="SUPFAM" id="SSF47413">
    <property type="entry name" value="lambda repressor-like DNA-binding domains"/>
    <property type="match status" value="1"/>
</dbReference>